<protein>
    <submittedName>
        <fullName evidence="2">Uncharacterized protein</fullName>
    </submittedName>
</protein>
<evidence type="ECO:0000313" key="2">
    <source>
        <dbReference type="EMBL" id="NLF90184.1"/>
    </source>
</evidence>
<dbReference type="Proteomes" id="UP000523614">
    <property type="component" value="Unassembled WGS sequence"/>
</dbReference>
<accession>A0A847HA36</accession>
<feature type="compositionally biased region" description="Acidic residues" evidence="1">
    <location>
        <begin position="1"/>
        <end position="11"/>
    </location>
</feature>
<gene>
    <name evidence="2" type="ORF">GX570_02380</name>
</gene>
<comment type="caution">
    <text evidence="2">The sequence shown here is derived from an EMBL/GenBank/DDBJ whole genome shotgun (WGS) entry which is preliminary data.</text>
</comment>
<dbReference type="EMBL" id="JAAYYP010000071">
    <property type="protein sequence ID" value="NLF90184.1"/>
    <property type="molecule type" value="Genomic_DNA"/>
</dbReference>
<organism evidence="2 3">
    <name type="scientific">Corynebacterium marinum</name>
    <dbReference type="NCBI Taxonomy" id="349751"/>
    <lineage>
        <taxon>Bacteria</taxon>
        <taxon>Bacillati</taxon>
        <taxon>Actinomycetota</taxon>
        <taxon>Actinomycetes</taxon>
        <taxon>Mycobacteriales</taxon>
        <taxon>Corynebacteriaceae</taxon>
        <taxon>Corynebacterium</taxon>
    </lineage>
</organism>
<proteinExistence type="predicted"/>
<evidence type="ECO:0000256" key="1">
    <source>
        <dbReference type="SAM" id="MobiDB-lite"/>
    </source>
</evidence>
<reference evidence="2 3" key="1">
    <citation type="journal article" date="2020" name="Biotechnol. Biofuels">
        <title>New insights from the biogas microbiome by comprehensive genome-resolved metagenomics of nearly 1600 species originating from multiple anaerobic digesters.</title>
        <authorList>
            <person name="Campanaro S."/>
            <person name="Treu L."/>
            <person name="Rodriguez-R L.M."/>
            <person name="Kovalovszki A."/>
            <person name="Ziels R.M."/>
            <person name="Maus I."/>
            <person name="Zhu X."/>
            <person name="Kougias P.G."/>
            <person name="Basile A."/>
            <person name="Luo G."/>
            <person name="Schluter A."/>
            <person name="Konstantinidis K.T."/>
            <person name="Angelidaki I."/>
        </authorList>
    </citation>
    <scope>NUCLEOTIDE SEQUENCE [LARGE SCALE GENOMIC DNA]</scope>
    <source>
        <strain evidence="2">AS06rmzACSIP_235</strain>
    </source>
</reference>
<name>A0A847HA36_9CORY</name>
<dbReference type="AlphaFoldDB" id="A0A847HA36"/>
<sequence>MKEAEKDDDDVGLQRPGHAAPDLGRIGAEQPVVDPLEGHEDRRPKFTLPADTSGVSTQAVAIRNIANKNVIEASDFDVLS</sequence>
<feature type="region of interest" description="Disordered" evidence="1">
    <location>
        <begin position="1"/>
        <end position="54"/>
    </location>
</feature>
<evidence type="ECO:0000313" key="3">
    <source>
        <dbReference type="Proteomes" id="UP000523614"/>
    </source>
</evidence>